<keyword evidence="3" id="KW-1185">Reference proteome</keyword>
<evidence type="ECO:0000313" key="3">
    <source>
        <dbReference type="Proteomes" id="UP001501410"/>
    </source>
</evidence>
<dbReference type="EMBL" id="BAABEZ010000022">
    <property type="protein sequence ID" value="GAA4455731.1"/>
    <property type="molecule type" value="Genomic_DNA"/>
</dbReference>
<sequence>MSLPGRNDYYLEALTPSELAFLQKKAGKQVRTYRLLVRILLIGAVCISFAGGWKNVRSDKWPFNTVTVFSWENYFITLLILCVLFLFAVRFSRRTELSKIIKDMKQRVKVVERVMIEKKTFLPHNNTFHFYLNSATRLSIQVEEQDFMILNEGDEINIEYSRNAGVYFGYF</sequence>
<feature type="transmembrane region" description="Helical" evidence="1">
    <location>
        <begin position="35"/>
        <end position="53"/>
    </location>
</feature>
<keyword evidence="1" id="KW-0472">Membrane</keyword>
<evidence type="ECO:0000313" key="2">
    <source>
        <dbReference type="EMBL" id="GAA4455731.1"/>
    </source>
</evidence>
<accession>A0ABP8MW08</accession>
<comment type="caution">
    <text evidence="2">The sequence shown here is derived from an EMBL/GenBank/DDBJ whole genome shotgun (WGS) entry which is preliminary data.</text>
</comment>
<organism evidence="2 3">
    <name type="scientific">Rurimicrobium arvi</name>
    <dbReference type="NCBI Taxonomy" id="2049916"/>
    <lineage>
        <taxon>Bacteria</taxon>
        <taxon>Pseudomonadati</taxon>
        <taxon>Bacteroidota</taxon>
        <taxon>Chitinophagia</taxon>
        <taxon>Chitinophagales</taxon>
        <taxon>Chitinophagaceae</taxon>
        <taxon>Rurimicrobium</taxon>
    </lineage>
</organism>
<feature type="transmembrane region" description="Helical" evidence="1">
    <location>
        <begin position="73"/>
        <end position="92"/>
    </location>
</feature>
<dbReference type="RefSeq" id="WP_344826232.1">
    <property type="nucleotide sequence ID" value="NZ_BAABEZ010000022.1"/>
</dbReference>
<reference evidence="3" key="1">
    <citation type="journal article" date="2019" name="Int. J. Syst. Evol. Microbiol.">
        <title>The Global Catalogue of Microorganisms (GCM) 10K type strain sequencing project: providing services to taxonomists for standard genome sequencing and annotation.</title>
        <authorList>
            <consortium name="The Broad Institute Genomics Platform"/>
            <consortium name="The Broad Institute Genome Sequencing Center for Infectious Disease"/>
            <person name="Wu L."/>
            <person name="Ma J."/>
        </authorList>
    </citation>
    <scope>NUCLEOTIDE SEQUENCE [LARGE SCALE GENOMIC DNA]</scope>
    <source>
        <strain evidence="3">JCM 31921</strain>
    </source>
</reference>
<proteinExistence type="predicted"/>
<gene>
    <name evidence="2" type="ORF">GCM10023092_19880</name>
</gene>
<dbReference type="Proteomes" id="UP001501410">
    <property type="component" value="Unassembled WGS sequence"/>
</dbReference>
<keyword evidence="1" id="KW-0812">Transmembrane</keyword>
<keyword evidence="1" id="KW-1133">Transmembrane helix</keyword>
<evidence type="ECO:0008006" key="4">
    <source>
        <dbReference type="Google" id="ProtNLM"/>
    </source>
</evidence>
<protein>
    <recommendedName>
        <fullName evidence="4">DUF304 domain-containing protein</fullName>
    </recommendedName>
</protein>
<name>A0ABP8MW08_9BACT</name>
<evidence type="ECO:0000256" key="1">
    <source>
        <dbReference type="SAM" id="Phobius"/>
    </source>
</evidence>